<keyword evidence="2" id="KW-1003">Cell membrane</keyword>
<dbReference type="Proteomes" id="UP000247591">
    <property type="component" value="Unassembled WGS sequence"/>
</dbReference>
<feature type="transmembrane region" description="Helical" evidence="8">
    <location>
        <begin position="6"/>
        <end position="33"/>
    </location>
</feature>
<dbReference type="EMBL" id="QJSP01000012">
    <property type="protein sequence ID" value="PYE14651.1"/>
    <property type="molecule type" value="Genomic_DNA"/>
</dbReference>
<feature type="domain" description="Glycosyltransferase RgtA/B/C/D-like" evidence="9">
    <location>
        <begin position="113"/>
        <end position="230"/>
    </location>
</feature>
<feature type="transmembrane region" description="Helical" evidence="8">
    <location>
        <begin position="117"/>
        <end position="136"/>
    </location>
</feature>
<dbReference type="GO" id="GO:0005886">
    <property type="term" value="C:plasma membrane"/>
    <property type="evidence" value="ECO:0007669"/>
    <property type="project" value="UniProtKB-SubCell"/>
</dbReference>
<keyword evidence="7 8" id="KW-0472">Membrane</keyword>
<comment type="caution">
    <text evidence="10">The sequence shown here is derived from an EMBL/GenBank/DDBJ whole genome shotgun (WGS) entry which is preliminary data.</text>
</comment>
<reference evidence="10 11" key="1">
    <citation type="submission" date="2018-06" db="EMBL/GenBank/DDBJ databases">
        <title>Genomic Encyclopedia of Type Strains, Phase IV (KMG-IV): sequencing the most valuable type-strain genomes for metagenomic binning, comparative biology and taxonomic classification.</title>
        <authorList>
            <person name="Goeker M."/>
        </authorList>
    </citation>
    <scope>NUCLEOTIDE SEQUENCE [LARGE SCALE GENOMIC DNA]</scope>
    <source>
        <strain evidence="10 11">DSM 45521</strain>
    </source>
</reference>
<dbReference type="RefSeq" id="WP_110471389.1">
    <property type="nucleotide sequence ID" value="NZ_QJSP01000012.1"/>
</dbReference>
<evidence type="ECO:0000256" key="4">
    <source>
        <dbReference type="ARBA" id="ARBA00022679"/>
    </source>
</evidence>
<dbReference type="GO" id="GO:0009103">
    <property type="term" value="P:lipopolysaccharide biosynthetic process"/>
    <property type="evidence" value="ECO:0007669"/>
    <property type="project" value="UniProtKB-ARBA"/>
</dbReference>
<dbReference type="PANTHER" id="PTHR33908">
    <property type="entry name" value="MANNOSYLTRANSFERASE YKCB-RELATED"/>
    <property type="match status" value="1"/>
</dbReference>
<dbReference type="InterPro" id="IPR050297">
    <property type="entry name" value="LipidA_mod_glycosyltrf_83"/>
</dbReference>
<accession>A0A318RXA7</accession>
<feature type="transmembrane region" description="Helical" evidence="8">
    <location>
        <begin position="304"/>
        <end position="323"/>
    </location>
</feature>
<dbReference type="OrthoDB" id="3276839at2"/>
<feature type="transmembrane region" description="Helical" evidence="8">
    <location>
        <begin position="85"/>
        <end position="105"/>
    </location>
</feature>
<evidence type="ECO:0000313" key="10">
    <source>
        <dbReference type="EMBL" id="PYE14651.1"/>
    </source>
</evidence>
<name>A0A318RXA7_WILLI</name>
<keyword evidence="3 10" id="KW-0328">Glycosyltransferase</keyword>
<evidence type="ECO:0000256" key="8">
    <source>
        <dbReference type="SAM" id="Phobius"/>
    </source>
</evidence>
<keyword evidence="4 10" id="KW-0808">Transferase</keyword>
<keyword evidence="11" id="KW-1185">Reference proteome</keyword>
<sequence>MLSRRLSTLVYVIAAAVYLAVGYYLCVHHGFIIGDSLSRVSSAQTVLFSRDPHVAAIGFIFTPLTALVQLPTIGFSELWQPMTELAYSGVIMSSLFMAGAAVQVLGIGADRGLPRSFTLVITALFAFNPMIVFYGSNGMSEAPFVFFTCWAVRRLIAWATDDDVHHLAAAGVALGLGYLTRYDAVAAIATAAILVASITAFRSAKHLRWRRALLDGGLVALPGFFAFLGWAATSWLITGQAFAQFSSQYGNSSIMRQSGADTPDQFLPGLEFSFVSTVLLAPTLIPLVLIAAVAGWWRRDWIPLAVPVLIFGAVLAFQAYSYASGSTFGFLRFYILAVPMAATVAVLLLPARACTITKRRGKYAPDQSLSPSRHPAPRHRISRAPKWPALVAAALLLAVTVPSSAWGMSKPHYAPQEYALGAVLAPEPDNVTALKATEHRIAATFSTEREIAEYLDGLDLPEGSVLTDTVYGFAVVVASSKPKTFVVPSDLDFTTILNDPAAGNVQYLLSVPNTGRGESDALNLRYPTLYETGADIASLALEVPNAGEDQPTWRIYRVLASVDD</sequence>
<feature type="transmembrane region" description="Helical" evidence="8">
    <location>
        <begin position="213"/>
        <end position="237"/>
    </location>
</feature>
<keyword evidence="5 8" id="KW-0812">Transmembrane</keyword>
<evidence type="ECO:0000313" key="11">
    <source>
        <dbReference type="Proteomes" id="UP000247591"/>
    </source>
</evidence>
<organism evidence="10 11">
    <name type="scientific">Williamsia limnetica</name>
    <dbReference type="NCBI Taxonomy" id="882452"/>
    <lineage>
        <taxon>Bacteria</taxon>
        <taxon>Bacillati</taxon>
        <taxon>Actinomycetota</taxon>
        <taxon>Actinomycetes</taxon>
        <taxon>Mycobacteriales</taxon>
        <taxon>Nocardiaceae</taxon>
        <taxon>Williamsia</taxon>
    </lineage>
</organism>
<evidence type="ECO:0000259" key="9">
    <source>
        <dbReference type="Pfam" id="PF13231"/>
    </source>
</evidence>
<feature type="transmembrane region" description="Helical" evidence="8">
    <location>
        <begin position="272"/>
        <end position="297"/>
    </location>
</feature>
<evidence type="ECO:0000256" key="7">
    <source>
        <dbReference type="ARBA" id="ARBA00023136"/>
    </source>
</evidence>
<dbReference type="Pfam" id="PF13231">
    <property type="entry name" value="PMT_2"/>
    <property type="match status" value="1"/>
</dbReference>
<evidence type="ECO:0000256" key="2">
    <source>
        <dbReference type="ARBA" id="ARBA00022475"/>
    </source>
</evidence>
<feature type="transmembrane region" description="Helical" evidence="8">
    <location>
        <begin position="387"/>
        <end position="408"/>
    </location>
</feature>
<dbReference type="AlphaFoldDB" id="A0A318RXA7"/>
<evidence type="ECO:0000256" key="6">
    <source>
        <dbReference type="ARBA" id="ARBA00022989"/>
    </source>
</evidence>
<evidence type="ECO:0000256" key="5">
    <source>
        <dbReference type="ARBA" id="ARBA00022692"/>
    </source>
</evidence>
<evidence type="ECO:0000256" key="1">
    <source>
        <dbReference type="ARBA" id="ARBA00004651"/>
    </source>
</evidence>
<evidence type="ECO:0000256" key="3">
    <source>
        <dbReference type="ARBA" id="ARBA00022676"/>
    </source>
</evidence>
<protein>
    <submittedName>
        <fullName evidence="10">Dolichyl-phosphate-mannose-protein mannosyltransferase</fullName>
    </submittedName>
</protein>
<feature type="transmembrane region" description="Helical" evidence="8">
    <location>
        <begin position="54"/>
        <end position="73"/>
    </location>
</feature>
<keyword evidence="6 8" id="KW-1133">Transmembrane helix</keyword>
<gene>
    <name evidence="10" type="ORF">DFR67_112113</name>
</gene>
<proteinExistence type="predicted"/>
<dbReference type="PANTHER" id="PTHR33908:SF11">
    <property type="entry name" value="MEMBRANE PROTEIN"/>
    <property type="match status" value="1"/>
</dbReference>
<dbReference type="GO" id="GO:0016763">
    <property type="term" value="F:pentosyltransferase activity"/>
    <property type="evidence" value="ECO:0007669"/>
    <property type="project" value="TreeGrafter"/>
</dbReference>
<feature type="transmembrane region" description="Helical" evidence="8">
    <location>
        <begin position="184"/>
        <end position="201"/>
    </location>
</feature>
<comment type="subcellular location">
    <subcellularLocation>
        <location evidence="1">Cell membrane</location>
        <topology evidence="1">Multi-pass membrane protein</topology>
    </subcellularLocation>
</comment>
<dbReference type="InterPro" id="IPR038731">
    <property type="entry name" value="RgtA/B/C-like"/>
</dbReference>
<feature type="transmembrane region" description="Helical" evidence="8">
    <location>
        <begin position="329"/>
        <end position="350"/>
    </location>
</feature>